<keyword evidence="6 7" id="KW-0472">Membrane</keyword>
<dbReference type="RefSeq" id="WP_229346282.1">
    <property type="nucleotide sequence ID" value="NZ_JAJFAT010000013.1"/>
</dbReference>
<dbReference type="GO" id="GO:0005886">
    <property type="term" value="C:plasma membrane"/>
    <property type="evidence" value="ECO:0007669"/>
    <property type="project" value="UniProtKB-SubCell"/>
</dbReference>
<proteinExistence type="inferred from homology"/>
<protein>
    <submittedName>
        <fullName evidence="8">Permease</fullName>
    </submittedName>
</protein>
<keyword evidence="4 7" id="KW-0812">Transmembrane</keyword>
<evidence type="ECO:0000256" key="7">
    <source>
        <dbReference type="SAM" id="Phobius"/>
    </source>
</evidence>
<evidence type="ECO:0000256" key="5">
    <source>
        <dbReference type="ARBA" id="ARBA00022989"/>
    </source>
</evidence>
<sequence length="166" mass="17737">MTNLGDNKIVALIINLTALILLAVSFKYSTKKSKKALKIALNKGLELAPALISIVAVIGIIFAFLPPEVIRNYLGADFNLIQVAAAALFGAVMMIPSLIALPLAGSLIDAGASYTPVAAFITTLTMVGFVTIPVEIKELGKKITFYRNFFALIFAVIISFLIGVFM</sequence>
<evidence type="ECO:0000256" key="3">
    <source>
        <dbReference type="ARBA" id="ARBA00022475"/>
    </source>
</evidence>
<gene>
    <name evidence="8" type="ORF">LJ207_09620</name>
</gene>
<evidence type="ECO:0000256" key="4">
    <source>
        <dbReference type="ARBA" id="ARBA00022692"/>
    </source>
</evidence>
<keyword evidence="5 7" id="KW-1133">Transmembrane helix</keyword>
<evidence type="ECO:0000256" key="1">
    <source>
        <dbReference type="ARBA" id="ARBA00004651"/>
    </source>
</evidence>
<comment type="caution">
    <text evidence="8">The sequence shown here is derived from an EMBL/GenBank/DDBJ whole genome shotgun (WGS) entry which is preliminary data.</text>
</comment>
<feature type="transmembrane region" description="Helical" evidence="7">
    <location>
        <begin position="146"/>
        <end position="165"/>
    </location>
</feature>
<comment type="subcellular location">
    <subcellularLocation>
        <location evidence="1">Cell membrane</location>
        <topology evidence="1">Multi-pass membrane protein</topology>
    </subcellularLocation>
</comment>
<feature type="transmembrane region" description="Helical" evidence="7">
    <location>
        <begin position="78"/>
        <end position="101"/>
    </location>
</feature>
<dbReference type="AlphaFoldDB" id="A0AAW4X1A1"/>
<dbReference type="Pfam" id="PF03773">
    <property type="entry name" value="ArsP_1"/>
    <property type="match status" value="1"/>
</dbReference>
<feature type="transmembrane region" description="Helical" evidence="7">
    <location>
        <begin position="48"/>
        <end position="66"/>
    </location>
</feature>
<dbReference type="InterPro" id="IPR005524">
    <property type="entry name" value="DUF318"/>
</dbReference>
<keyword evidence="3" id="KW-1003">Cell membrane</keyword>
<evidence type="ECO:0000313" key="9">
    <source>
        <dbReference type="Proteomes" id="UP001199296"/>
    </source>
</evidence>
<evidence type="ECO:0000256" key="2">
    <source>
        <dbReference type="ARBA" id="ARBA00006386"/>
    </source>
</evidence>
<dbReference type="EMBL" id="JAJFAT010000013">
    <property type="protein sequence ID" value="MCC3145581.1"/>
    <property type="molecule type" value="Genomic_DNA"/>
</dbReference>
<comment type="similarity">
    <text evidence="2">Belongs to the UPF0718 family.</text>
</comment>
<reference evidence="8 9" key="1">
    <citation type="submission" date="2021-10" db="EMBL/GenBank/DDBJ databases">
        <authorList>
            <person name="Grouzdev D.S."/>
            <person name="Pantiukh K.S."/>
            <person name="Krutkina M.S."/>
        </authorList>
    </citation>
    <scope>NUCLEOTIDE SEQUENCE [LARGE SCALE GENOMIC DNA]</scope>
    <source>
        <strain evidence="8 9">Z-7514</strain>
    </source>
</reference>
<keyword evidence="9" id="KW-1185">Reference proteome</keyword>
<dbReference type="Proteomes" id="UP001199296">
    <property type="component" value="Unassembled WGS sequence"/>
</dbReference>
<name>A0AAW4X1A1_9FIRM</name>
<feature type="transmembrane region" description="Helical" evidence="7">
    <location>
        <begin position="9"/>
        <end position="28"/>
    </location>
</feature>
<evidence type="ECO:0000256" key="6">
    <source>
        <dbReference type="ARBA" id="ARBA00023136"/>
    </source>
</evidence>
<accession>A0AAW4X1A1</accession>
<organism evidence="8 9">
    <name type="scientific">Halanaerobium polyolivorans</name>
    <dbReference type="NCBI Taxonomy" id="2886943"/>
    <lineage>
        <taxon>Bacteria</taxon>
        <taxon>Bacillati</taxon>
        <taxon>Bacillota</taxon>
        <taxon>Clostridia</taxon>
        <taxon>Halanaerobiales</taxon>
        <taxon>Halanaerobiaceae</taxon>
        <taxon>Halanaerobium</taxon>
    </lineage>
</organism>
<feature type="transmembrane region" description="Helical" evidence="7">
    <location>
        <begin position="113"/>
        <end position="134"/>
    </location>
</feature>
<evidence type="ECO:0000313" key="8">
    <source>
        <dbReference type="EMBL" id="MCC3145581.1"/>
    </source>
</evidence>